<name>A0ABW4LLD4_9MICO</name>
<dbReference type="RefSeq" id="WP_377936592.1">
    <property type="nucleotide sequence ID" value="NZ_JBHUEA010000037.1"/>
</dbReference>
<comment type="caution">
    <text evidence="1">The sequence shown here is derived from an EMBL/GenBank/DDBJ whole genome shotgun (WGS) entry which is preliminary data.</text>
</comment>
<protein>
    <submittedName>
        <fullName evidence="1">Uncharacterized protein</fullName>
    </submittedName>
</protein>
<gene>
    <name evidence="1" type="ORF">ACFSBI_15710</name>
</gene>
<keyword evidence="2" id="KW-1185">Reference proteome</keyword>
<evidence type="ECO:0000313" key="1">
    <source>
        <dbReference type="EMBL" id="MFD1722996.1"/>
    </source>
</evidence>
<proteinExistence type="predicted"/>
<accession>A0ABW4LLD4</accession>
<organism evidence="1 2">
    <name type="scientific">Amnibacterium endophyticum</name>
    <dbReference type="NCBI Taxonomy" id="2109337"/>
    <lineage>
        <taxon>Bacteria</taxon>
        <taxon>Bacillati</taxon>
        <taxon>Actinomycetota</taxon>
        <taxon>Actinomycetes</taxon>
        <taxon>Micrococcales</taxon>
        <taxon>Microbacteriaceae</taxon>
        <taxon>Amnibacterium</taxon>
    </lineage>
</organism>
<sequence>MTDVTGRRGERLWEGFTPEGALAWSRVLRMHWPSFPGMSTLWAISIGLDEGVPAGVDAWVERARVAEAVGFSPGSYDRLQRTLDEIPAVELPAHPDNAPDPRWPAHAIRGFEPALWSDWPLLVGLGWSDEEAVRLLLTARDVLG</sequence>
<dbReference type="Proteomes" id="UP001597347">
    <property type="component" value="Unassembled WGS sequence"/>
</dbReference>
<evidence type="ECO:0000313" key="2">
    <source>
        <dbReference type="Proteomes" id="UP001597347"/>
    </source>
</evidence>
<dbReference type="EMBL" id="JBHUEA010000037">
    <property type="protein sequence ID" value="MFD1722996.1"/>
    <property type="molecule type" value="Genomic_DNA"/>
</dbReference>
<reference evidence="2" key="1">
    <citation type="journal article" date="2019" name="Int. J. Syst. Evol. Microbiol.">
        <title>The Global Catalogue of Microorganisms (GCM) 10K type strain sequencing project: providing services to taxonomists for standard genome sequencing and annotation.</title>
        <authorList>
            <consortium name="The Broad Institute Genomics Platform"/>
            <consortium name="The Broad Institute Genome Sequencing Center for Infectious Disease"/>
            <person name="Wu L."/>
            <person name="Ma J."/>
        </authorList>
    </citation>
    <scope>NUCLEOTIDE SEQUENCE [LARGE SCALE GENOMIC DNA]</scope>
    <source>
        <strain evidence="2">CGMCC 1.12471</strain>
    </source>
</reference>